<evidence type="ECO:0000256" key="1">
    <source>
        <dbReference type="ARBA" id="ARBA00022679"/>
    </source>
</evidence>
<dbReference type="AlphaFoldDB" id="A0A6P8BIY4"/>
<dbReference type="InterPro" id="IPR013217">
    <property type="entry name" value="Methyltransf_12"/>
</dbReference>
<dbReference type="Proteomes" id="UP000515153">
    <property type="component" value="Unplaced"/>
</dbReference>
<dbReference type="PANTHER" id="PTHR45681:SF6">
    <property type="entry name" value="POLYKETIDE SYNTHASE 37"/>
    <property type="match status" value="1"/>
</dbReference>
<dbReference type="Gene3D" id="3.40.50.150">
    <property type="entry name" value="Vaccinia Virus protein VP39"/>
    <property type="match status" value="1"/>
</dbReference>
<dbReference type="KEGG" id="pgri:PgNI_01194"/>
<dbReference type="PANTHER" id="PTHR45681">
    <property type="entry name" value="POLYKETIDE SYNTHASE 44-RELATED"/>
    <property type="match status" value="1"/>
</dbReference>
<dbReference type="InterPro" id="IPR050444">
    <property type="entry name" value="Polyketide_Synthase"/>
</dbReference>
<evidence type="ECO:0000259" key="2">
    <source>
        <dbReference type="Pfam" id="PF08242"/>
    </source>
</evidence>
<reference evidence="4" key="1">
    <citation type="journal article" date="2019" name="Mol. Biol. Evol.">
        <title>Blast fungal genomes show frequent chromosomal changes, gene gains and losses, and effector gene turnover.</title>
        <authorList>
            <person name="Gomez Luciano L.B."/>
            <person name="Jason Tsai I."/>
            <person name="Chuma I."/>
            <person name="Tosa Y."/>
            <person name="Chen Y.H."/>
            <person name="Li J.Y."/>
            <person name="Li M.Y."/>
            <person name="Jade Lu M.Y."/>
            <person name="Nakayashiki H."/>
            <person name="Li W.H."/>
        </authorList>
    </citation>
    <scope>NUCLEOTIDE SEQUENCE</scope>
    <source>
        <strain evidence="4">NI907</strain>
    </source>
</reference>
<dbReference type="Pfam" id="PF08242">
    <property type="entry name" value="Methyltransf_12"/>
    <property type="match status" value="1"/>
</dbReference>
<evidence type="ECO:0000313" key="4">
    <source>
        <dbReference type="RefSeq" id="XP_030987278.1"/>
    </source>
</evidence>
<keyword evidence="3" id="KW-1185">Reference proteome</keyword>
<dbReference type="CDD" id="cd02440">
    <property type="entry name" value="AdoMet_MTases"/>
    <property type="match status" value="1"/>
</dbReference>
<accession>A0A6P8BIY4</accession>
<evidence type="ECO:0000313" key="3">
    <source>
        <dbReference type="Proteomes" id="UP000515153"/>
    </source>
</evidence>
<proteinExistence type="predicted"/>
<organism evidence="3 4">
    <name type="scientific">Pyricularia grisea</name>
    <name type="common">Crabgrass-specific blast fungus</name>
    <name type="synonym">Magnaporthe grisea</name>
    <dbReference type="NCBI Taxonomy" id="148305"/>
    <lineage>
        <taxon>Eukaryota</taxon>
        <taxon>Fungi</taxon>
        <taxon>Dikarya</taxon>
        <taxon>Ascomycota</taxon>
        <taxon>Pezizomycotina</taxon>
        <taxon>Sordariomycetes</taxon>
        <taxon>Sordariomycetidae</taxon>
        <taxon>Magnaporthales</taxon>
        <taxon>Pyriculariaceae</taxon>
        <taxon>Pyricularia</taxon>
    </lineage>
</organism>
<keyword evidence="1" id="KW-0808">Transferase</keyword>
<dbReference type="GO" id="GO:0016740">
    <property type="term" value="F:transferase activity"/>
    <property type="evidence" value="ECO:0007669"/>
    <property type="project" value="UniProtKB-KW"/>
</dbReference>
<reference evidence="4" key="2">
    <citation type="submission" date="2019-10" db="EMBL/GenBank/DDBJ databases">
        <authorList>
            <consortium name="NCBI Genome Project"/>
        </authorList>
    </citation>
    <scope>NUCLEOTIDE SEQUENCE</scope>
    <source>
        <strain evidence="4">NI907</strain>
    </source>
</reference>
<feature type="domain" description="Methyltransferase type 12" evidence="2">
    <location>
        <begin position="213"/>
        <end position="293"/>
    </location>
</feature>
<dbReference type="RefSeq" id="XP_030987278.1">
    <property type="nucleotide sequence ID" value="XM_031121269.1"/>
</dbReference>
<reference evidence="4" key="3">
    <citation type="submission" date="2025-08" db="UniProtKB">
        <authorList>
            <consortium name="RefSeq"/>
        </authorList>
    </citation>
    <scope>IDENTIFICATION</scope>
    <source>
        <strain evidence="4">NI907</strain>
    </source>
</reference>
<name>A0A6P8BIY4_PYRGI</name>
<dbReference type="InterPro" id="IPR029063">
    <property type="entry name" value="SAM-dependent_MTases_sf"/>
</dbReference>
<dbReference type="GeneID" id="41956183"/>
<dbReference type="OrthoDB" id="329835at2759"/>
<sequence>MLYGTGSDKNVALRLEGLNLTPVDDGEILQADQEPHAAARLEWLPDFDMVNHGTLFTPPRSIPAETRLQEDMTLLCIMETLQRVQGLEPCNWHFEKFRNWLALEVQRARDGTYPLLPPDEAKAYLDLDSPTRHAMIEERHNRLLTMFKGAVTTGIKRIYDSCEDIFTGSKDTLDTLMQGGVLTRIYDAASAYSSGTTEMILRNLVRPAGGLPAYSVYTFSDISAGFFPQARDRFSYPPNMEYRVFDISKDPLGQGFQPETYDVILAPKVIHATLSLAQTLANLHSLLRPGGMLVLTELCAVVRTPNYIFGNFSGWWIKGPGHSSSSPGARD</sequence>
<protein>
    <recommendedName>
        <fullName evidence="2">Methyltransferase type 12 domain-containing protein</fullName>
    </recommendedName>
</protein>
<dbReference type="SUPFAM" id="SSF53335">
    <property type="entry name" value="S-adenosyl-L-methionine-dependent methyltransferases"/>
    <property type="match status" value="1"/>
</dbReference>
<gene>
    <name evidence="4" type="ORF">PgNI_01194</name>
</gene>